<keyword evidence="2" id="KW-0433">Leucine-rich repeat</keyword>
<dbReference type="SUPFAM" id="SSF52058">
    <property type="entry name" value="L domain-like"/>
    <property type="match status" value="1"/>
</dbReference>
<evidence type="ECO:0000256" key="3">
    <source>
        <dbReference type="ARBA" id="ARBA00022692"/>
    </source>
</evidence>
<protein>
    <submittedName>
        <fullName evidence="9">OLC1v1019931C3</fullName>
    </submittedName>
</protein>
<dbReference type="PANTHER" id="PTHR24359:SF1">
    <property type="entry name" value="INHIBITOR OF NUCLEAR FACTOR KAPPA-B KINASE EPSILON SUBUNIT HOMOLOG 1-RELATED"/>
    <property type="match status" value="1"/>
</dbReference>
<gene>
    <name evidence="9" type="ORF">OLC1_LOCUS24255</name>
</gene>
<dbReference type="PRINTS" id="PR00019">
    <property type="entry name" value="LEURICHRPT"/>
</dbReference>
<dbReference type="InterPro" id="IPR055414">
    <property type="entry name" value="LRR_R13L4/SHOC2-like"/>
</dbReference>
<feature type="compositionally biased region" description="Basic and acidic residues" evidence="7">
    <location>
        <begin position="1095"/>
        <end position="1115"/>
    </location>
</feature>
<keyword evidence="4" id="KW-0677">Repeat</keyword>
<dbReference type="FunFam" id="1.10.510.10:FF:000988">
    <property type="entry name" value="Leucine-rich repeat protein kinase family protein"/>
    <property type="match status" value="1"/>
</dbReference>
<organism evidence="9 10">
    <name type="scientific">Oldenlandia corymbosa var. corymbosa</name>
    <dbReference type="NCBI Taxonomy" id="529605"/>
    <lineage>
        <taxon>Eukaryota</taxon>
        <taxon>Viridiplantae</taxon>
        <taxon>Streptophyta</taxon>
        <taxon>Embryophyta</taxon>
        <taxon>Tracheophyta</taxon>
        <taxon>Spermatophyta</taxon>
        <taxon>Magnoliopsida</taxon>
        <taxon>eudicotyledons</taxon>
        <taxon>Gunneridae</taxon>
        <taxon>Pentapetalae</taxon>
        <taxon>asterids</taxon>
        <taxon>lamiids</taxon>
        <taxon>Gentianales</taxon>
        <taxon>Rubiaceae</taxon>
        <taxon>Rubioideae</taxon>
        <taxon>Spermacoceae</taxon>
        <taxon>Hedyotis-Oldenlandia complex</taxon>
        <taxon>Oldenlandia</taxon>
    </lineage>
</organism>
<dbReference type="PROSITE" id="PS51450">
    <property type="entry name" value="LRR"/>
    <property type="match status" value="2"/>
</dbReference>
<accession>A0AAV1EF96</accession>
<keyword evidence="6" id="KW-0472">Membrane</keyword>
<dbReference type="GO" id="GO:0016020">
    <property type="term" value="C:membrane"/>
    <property type="evidence" value="ECO:0007669"/>
    <property type="project" value="UniProtKB-SubCell"/>
</dbReference>
<dbReference type="Pfam" id="PF23598">
    <property type="entry name" value="LRR_14"/>
    <property type="match status" value="1"/>
</dbReference>
<dbReference type="Gene3D" id="1.10.510.10">
    <property type="entry name" value="Transferase(Phosphotransferase) domain 1"/>
    <property type="match status" value="1"/>
</dbReference>
<evidence type="ECO:0000256" key="6">
    <source>
        <dbReference type="ARBA" id="ARBA00023136"/>
    </source>
</evidence>
<keyword evidence="3" id="KW-0812">Transmembrane</keyword>
<feature type="compositionally biased region" description="Basic and acidic residues" evidence="7">
    <location>
        <begin position="481"/>
        <end position="490"/>
    </location>
</feature>
<dbReference type="Gene3D" id="3.80.10.10">
    <property type="entry name" value="Ribonuclease Inhibitor"/>
    <property type="match status" value="1"/>
</dbReference>
<evidence type="ECO:0000256" key="5">
    <source>
        <dbReference type="ARBA" id="ARBA00022989"/>
    </source>
</evidence>
<dbReference type="SMART" id="SM00369">
    <property type="entry name" value="LRR_TYP"/>
    <property type="match status" value="5"/>
</dbReference>
<evidence type="ECO:0000256" key="2">
    <source>
        <dbReference type="ARBA" id="ARBA00022614"/>
    </source>
</evidence>
<keyword evidence="5" id="KW-1133">Transmembrane helix</keyword>
<feature type="domain" description="Protein kinase" evidence="8">
    <location>
        <begin position="783"/>
        <end position="1122"/>
    </location>
</feature>
<reference evidence="9" key="1">
    <citation type="submission" date="2023-03" db="EMBL/GenBank/DDBJ databases">
        <authorList>
            <person name="Julca I."/>
        </authorList>
    </citation>
    <scope>NUCLEOTIDE SEQUENCE</scope>
</reference>
<feature type="region of interest" description="Disordered" evidence="7">
    <location>
        <begin position="1"/>
        <end position="38"/>
    </location>
</feature>
<dbReference type="EMBL" id="OX459126">
    <property type="protein sequence ID" value="CAI9118368.1"/>
    <property type="molecule type" value="Genomic_DNA"/>
</dbReference>
<name>A0AAV1EF96_OLDCO</name>
<dbReference type="SMART" id="SM00365">
    <property type="entry name" value="LRR_SD22"/>
    <property type="match status" value="4"/>
</dbReference>
<proteinExistence type="predicted"/>
<evidence type="ECO:0000256" key="7">
    <source>
        <dbReference type="SAM" id="MobiDB-lite"/>
    </source>
</evidence>
<evidence type="ECO:0000256" key="4">
    <source>
        <dbReference type="ARBA" id="ARBA00022737"/>
    </source>
</evidence>
<dbReference type="InterPro" id="IPR001611">
    <property type="entry name" value="Leu-rich_rpt"/>
</dbReference>
<dbReference type="InterPro" id="IPR011009">
    <property type="entry name" value="Kinase-like_dom_sf"/>
</dbReference>
<dbReference type="SUPFAM" id="SSF56112">
    <property type="entry name" value="Protein kinase-like (PK-like)"/>
    <property type="match status" value="1"/>
</dbReference>
<dbReference type="InterPro" id="IPR008271">
    <property type="entry name" value="Ser/Thr_kinase_AS"/>
</dbReference>
<dbReference type="Proteomes" id="UP001161247">
    <property type="component" value="Chromosome 9"/>
</dbReference>
<evidence type="ECO:0000313" key="10">
    <source>
        <dbReference type="Proteomes" id="UP001161247"/>
    </source>
</evidence>
<dbReference type="GO" id="GO:0004674">
    <property type="term" value="F:protein serine/threonine kinase activity"/>
    <property type="evidence" value="ECO:0007669"/>
    <property type="project" value="TreeGrafter"/>
</dbReference>
<dbReference type="InterPro" id="IPR032675">
    <property type="entry name" value="LRR_dom_sf"/>
</dbReference>
<comment type="subcellular location">
    <subcellularLocation>
        <location evidence="1">Membrane</location>
    </subcellularLocation>
</comment>
<evidence type="ECO:0000256" key="1">
    <source>
        <dbReference type="ARBA" id="ARBA00004370"/>
    </source>
</evidence>
<dbReference type="PROSITE" id="PS00108">
    <property type="entry name" value="PROTEIN_KINASE_ST"/>
    <property type="match status" value="1"/>
</dbReference>
<evidence type="ECO:0000313" key="9">
    <source>
        <dbReference type="EMBL" id="CAI9118368.1"/>
    </source>
</evidence>
<evidence type="ECO:0000259" key="8">
    <source>
        <dbReference type="PROSITE" id="PS50011"/>
    </source>
</evidence>
<dbReference type="SMART" id="SM00220">
    <property type="entry name" value="S_TKc"/>
    <property type="match status" value="1"/>
</dbReference>
<dbReference type="GO" id="GO:0005524">
    <property type="term" value="F:ATP binding"/>
    <property type="evidence" value="ECO:0007669"/>
    <property type="project" value="InterPro"/>
</dbReference>
<dbReference type="InterPro" id="IPR003591">
    <property type="entry name" value="Leu-rich_rpt_typical-subtyp"/>
</dbReference>
<sequence>MQVQEFKETECSEEDPCKKSSQFEESKHSDESPAEKNDDLGSVFDVSVKSFDFPVLEGVDTSVEALYLYKNFFNLIPSAVGSLKSLKTLKFFANELNLFPKEFNDLDELECLQVKAPSAPGLSGLDFGKLKSLKELELSRLPSRPSAVPVLGEIAALKSLTKLSVCHFSIRYLPPEIGRLSNLEFLDLSFNKMKNLPTELTLLNSLVSLEVANNKLVEVPSGLSSLKRLENLDLSNNRLTSFVCLELESMHNLQRLNLQNNKLRMCCQIPSWICCNLEGNGKDLSIDEFISSAEMDGVECSPQEADSAKDSSVLTLSLSIAPTSNHKSLAARKSKGWRRCHTWQQRARQERLNSSRKWKMQNHNAIRKAAEACLICPDDSVTDGSSATRVEGVKDTKSLSEADDFQNSITSMQDNDLTMNKDAYVRKCSCNVCDSPQKHKEMKSVCKGHDDCSSSIPDDGVSLDECICADASSSITKSKRHSDAEPDNPKPRKYRRPTDNQSDVSAKYNQVSYCAVDDYLSDGFYDAGRDRPFMPLNSYEEILPLDSREVILLDRERDEKLDVLLLCAQALVSRFRHINVSLKERANGASDSIQIASLLAFFVSDHFGGSDKSAAVLKARKAVSGSNYRKPFVCTCPTGSDDRTKRTMKESLDAVGDIVFHDLCERALQSIKCRLKSIVVPIGSLQFGVCRHRAVLMKYLCDRVNPPMHCELVRGFLDFSPHAWNVIAVKRGQSWVRMIVDACHPHDIREETDPEYFCRYIPLSRLTASVVTDSNSAPEFPPLSTSEQLGKTASNTILECKIGSIKAAAKVRTLEVCGTSADDIRNFEFCCLGEARMLSSLTHPCIVKYYGHQVSSKWVSSSNGNSDVRILQSALFMEYIKGGSLKLYLEELGRNGANRVPVLLALFIARDVAFALTDLHDRHIIHRDIKSENILIDLDEKKDDSSPIVKLADFDRAVPLRASLHSCCIAHTGVPPPDVCVGTPRWMAPEVLRARTEHSLYGLEVDIWSFGCLLLEMLTLQIPYSGLAEQDIQKNLERGRRPPLTKELGELVDSGRDLEVPEIMAELETELEESEIESKMLKFLVSMYHWCTGSDPRDRPSATKIEGEARKKRESSSQQEKLGNPSPYPTIAYRFGVARLSGKKKDAPEPLARTNEARRQLTWSDRDDYFRKIWGHLGIDKVILLLTGLFVVRFHTLQARNDALSVVFYQSRVQYARVLVNMEISDNVPEKLVFEDENGEEPAKSTHISERINKGPAQCVSKKVQEADKDVYSVLPNDPNQTTKVTKETADGLTLIGRSNKAVVEAEVLVAMSTSKMTEGNIGIEPDPDIYV</sequence>
<dbReference type="GO" id="GO:0006952">
    <property type="term" value="P:defense response"/>
    <property type="evidence" value="ECO:0007669"/>
    <property type="project" value="UniProtKB-ARBA"/>
</dbReference>
<dbReference type="InterPro" id="IPR055164">
    <property type="entry name" value="EDR1/CTR1/ARMC3-like_pept-like"/>
</dbReference>
<feature type="region of interest" description="Disordered" evidence="7">
    <location>
        <begin position="477"/>
        <end position="502"/>
    </location>
</feature>
<dbReference type="GO" id="GO:0051707">
    <property type="term" value="P:response to other organism"/>
    <property type="evidence" value="ECO:0007669"/>
    <property type="project" value="UniProtKB-ARBA"/>
</dbReference>
<dbReference type="Pfam" id="PF00069">
    <property type="entry name" value="Pkinase"/>
    <property type="match status" value="1"/>
</dbReference>
<dbReference type="PANTHER" id="PTHR24359">
    <property type="entry name" value="SERINE/THREONINE-PROTEIN KINASE SBK1"/>
    <property type="match status" value="1"/>
</dbReference>
<keyword evidence="10" id="KW-1185">Reference proteome</keyword>
<dbReference type="InterPro" id="IPR000719">
    <property type="entry name" value="Prot_kinase_dom"/>
</dbReference>
<dbReference type="Pfam" id="PF14381">
    <property type="entry name" value="EDR1_CTR1_ARMC3_pept"/>
    <property type="match status" value="1"/>
</dbReference>
<dbReference type="PROSITE" id="PS50011">
    <property type="entry name" value="PROTEIN_KINASE_DOM"/>
    <property type="match status" value="1"/>
</dbReference>
<feature type="region of interest" description="Disordered" evidence="7">
    <location>
        <begin position="1095"/>
        <end position="1130"/>
    </location>
</feature>